<dbReference type="Gene3D" id="3.90.930.60">
    <property type="match status" value="1"/>
</dbReference>
<dbReference type="Proteomes" id="UP001500393">
    <property type="component" value="Unassembled WGS sequence"/>
</dbReference>
<protein>
    <recommendedName>
        <fullName evidence="1">THIF-type NAD/FAD binding fold domain-containing protein</fullName>
    </recommendedName>
</protein>
<dbReference type="SUPFAM" id="SSF69572">
    <property type="entry name" value="Activating enzymes of the ubiquitin-like proteins"/>
    <property type="match status" value="1"/>
</dbReference>
<sequence>MLRPRIKGIHKPVRLTPTLINIGGRQQDIGAEIDDEYGDRWLLLGLMDGTRTRGEIVAALTADRPELPPDEVADSIQALIDAGYVEDAAAPVPDNLSPEEVERYDRALTYYSWVDLTPRTSRYDVQAQLKESRVVVLGLGGTGSAVASSLVAAGVGAVHCVDFDTVEAGNLTRQLLYDEGDLGARKVPVAVERLSRMNSHVKVTGQETRVVDTESVAELMHDQDLLVLCADQPQKLIRQWTNEAALRTGTPWMLAQYAGPMAVIGLFVPGKTCCQACLVSMTDFIREQYGQEPEDLFPFDGHAVIGPTANLTGHMAAMEAIYHLGGIPTSTSGRMFHLSLTDLTYHYVVTPRTGEKCDTCGWVGQ</sequence>
<dbReference type="InterPro" id="IPR035985">
    <property type="entry name" value="Ubiquitin-activating_enz"/>
</dbReference>
<evidence type="ECO:0000313" key="3">
    <source>
        <dbReference type="Proteomes" id="UP001500393"/>
    </source>
</evidence>
<comment type="caution">
    <text evidence="2">The sequence shown here is derived from an EMBL/GenBank/DDBJ whole genome shotgun (WGS) entry which is preliminary data.</text>
</comment>
<reference evidence="2 3" key="1">
    <citation type="journal article" date="2019" name="Int. J. Syst. Evol. Microbiol.">
        <title>The Global Catalogue of Microorganisms (GCM) 10K type strain sequencing project: providing services to taxonomists for standard genome sequencing and annotation.</title>
        <authorList>
            <consortium name="The Broad Institute Genomics Platform"/>
            <consortium name="The Broad Institute Genome Sequencing Center for Infectious Disease"/>
            <person name="Wu L."/>
            <person name="Ma J."/>
        </authorList>
    </citation>
    <scope>NUCLEOTIDE SEQUENCE [LARGE SCALE GENOMIC DNA]</scope>
    <source>
        <strain evidence="2 3">JCM 14969</strain>
    </source>
</reference>
<evidence type="ECO:0000313" key="2">
    <source>
        <dbReference type="EMBL" id="GAA1614250.1"/>
    </source>
</evidence>
<evidence type="ECO:0000259" key="1">
    <source>
        <dbReference type="Pfam" id="PF00899"/>
    </source>
</evidence>
<dbReference type="RefSeq" id="WP_344222023.1">
    <property type="nucleotide sequence ID" value="NZ_BAAAOS010000064.1"/>
</dbReference>
<accession>A0ABN2EQR5</accession>
<dbReference type="InterPro" id="IPR000594">
    <property type="entry name" value="ThiF_NAD_FAD-bd"/>
</dbReference>
<keyword evidence="3" id="KW-1185">Reference proteome</keyword>
<dbReference type="Gene3D" id="3.40.50.720">
    <property type="entry name" value="NAD(P)-binding Rossmann-like Domain"/>
    <property type="match status" value="1"/>
</dbReference>
<dbReference type="Pfam" id="PF00899">
    <property type="entry name" value="ThiF"/>
    <property type="match status" value="1"/>
</dbReference>
<dbReference type="PANTHER" id="PTHR10953:SF102">
    <property type="entry name" value="ADENYLYLTRANSFERASE AND SULFURTRANSFERASE MOCS3"/>
    <property type="match status" value="1"/>
</dbReference>
<proteinExistence type="predicted"/>
<gene>
    <name evidence="2" type="ORF">GCM10009789_80470</name>
</gene>
<dbReference type="PANTHER" id="PTHR10953">
    <property type="entry name" value="UBIQUITIN-ACTIVATING ENZYME E1"/>
    <property type="match status" value="1"/>
</dbReference>
<dbReference type="InterPro" id="IPR045886">
    <property type="entry name" value="ThiF/MoeB/HesA"/>
</dbReference>
<name>A0ABN2EQR5_9ACTN</name>
<feature type="domain" description="THIF-type NAD/FAD binding fold" evidence="1">
    <location>
        <begin position="123"/>
        <end position="357"/>
    </location>
</feature>
<dbReference type="EMBL" id="BAAAOS010000064">
    <property type="protein sequence ID" value="GAA1614250.1"/>
    <property type="molecule type" value="Genomic_DNA"/>
</dbReference>
<organism evidence="2 3">
    <name type="scientific">Kribbella sancticallisti</name>
    <dbReference type="NCBI Taxonomy" id="460087"/>
    <lineage>
        <taxon>Bacteria</taxon>
        <taxon>Bacillati</taxon>
        <taxon>Actinomycetota</taxon>
        <taxon>Actinomycetes</taxon>
        <taxon>Propionibacteriales</taxon>
        <taxon>Kribbellaceae</taxon>
        <taxon>Kribbella</taxon>
    </lineage>
</organism>